<dbReference type="InterPro" id="IPR009080">
    <property type="entry name" value="tRNAsynth_Ia_anticodon-bd"/>
</dbReference>
<dbReference type="EMBL" id="BDQF01000009">
    <property type="protein sequence ID" value="GAW80709.1"/>
    <property type="molecule type" value="Genomic_DNA"/>
</dbReference>
<dbReference type="InterPro" id="IPR002303">
    <property type="entry name" value="Valyl-tRNA_ligase"/>
</dbReference>
<organism evidence="13 14">
    <name type="scientific">Plasmodium gonderi</name>
    <dbReference type="NCBI Taxonomy" id="77519"/>
    <lineage>
        <taxon>Eukaryota</taxon>
        <taxon>Sar</taxon>
        <taxon>Alveolata</taxon>
        <taxon>Apicomplexa</taxon>
        <taxon>Aconoidasida</taxon>
        <taxon>Haemosporida</taxon>
        <taxon>Plasmodiidae</taxon>
        <taxon>Plasmodium</taxon>
        <taxon>Plasmodium (Plasmodium)</taxon>
    </lineage>
</organism>
<evidence type="ECO:0000256" key="9">
    <source>
        <dbReference type="RuleBase" id="RU363035"/>
    </source>
</evidence>
<dbReference type="PANTHER" id="PTHR11946:SF109">
    <property type="entry name" value="VALINE--TRNA LIGASE"/>
    <property type="match status" value="1"/>
</dbReference>
<keyword evidence="3 9" id="KW-0436">Ligase</keyword>
<dbReference type="OMA" id="QLHAGHY"/>
<dbReference type="GO" id="GO:0006438">
    <property type="term" value="P:valyl-tRNA aminoacylation"/>
    <property type="evidence" value="ECO:0007669"/>
    <property type="project" value="InterPro"/>
</dbReference>
<dbReference type="InterPro" id="IPR013155">
    <property type="entry name" value="M/V/L/I-tRNA-synth_anticd-bd"/>
</dbReference>
<evidence type="ECO:0000256" key="4">
    <source>
        <dbReference type="ARBA" id="ARBA00022741"/>
    </source>
</evidence>
<evidence type="ECO:0000256" key="5">
    <source>
        <dbReference type="ARBA" id="ARBA00022840"/>
    </source>
</evidence>
<feature type="signal peptide" evidence="10">
    <location>
        <begin position="1"/>
        <end position="20"/>
    </location>
</feature>
<keyword evidence="4 9" id="KW-0547">Nucleotide-binding</keyword>
<evidence type="ECO:0000313" key="13">
    <source>
        <dbReference type="EMBL" id="GAW80709.1"/>
    </source>
</evidence>
<dbReference type="SUPFAM" id="SSF52374">
    <property type="entry name" value="Nucleotidylyl transferase"/>
    <property type="match status" value="1"/>
</dbReference>
<protein>
    <recommendedName>
        <fullName evidence="2">valine--tRNA ligase</fullName>
        <ecNumber evidence="2">6.1.1.9</ecNumber>
    </recommendedName>
    <alternativeName>
        <fullName evidence="8">Valyl-tRNA synthetase</fullName>
    </alternativeName>
</protein>
<evidence type="ECO:0000256" key="1">
    <source>
        <dbReference type="ARBA" id="ARBA00005594"/>
    </source>
</evidence>
<name>A0A1Y1JDU8_PLAGO</name>
<dbReference type="InterPro" id="IPR001412">
    <property type="entry name" value="aa-tRNA-synth_I_CS"/>
</dbReference>
<comment type="caution">
    <text evidence="13">The sequence shown here is derived from an EMBL/GenBank/DDBJ whole genome shotgun (WGS) entry which is preliminary data.</text>
</comment>
<comment type="similarity">
    <text evidence="1 9">Belongs to the class-I aminoacyl-tRNA synthetase family.</text>
</comment>
<feature type="domain" description="Aminoacyl-tRNA synthetase class Ia" evidence="11">
    <location>
        <begin position="279"/>
        <end position="887"/>
    </location>
</feature>
<evidence type="ECO:0000256" key="10">
    <source>
        <dbReference type="SAM" id="SignalP"/>
    </source>
</evidence>
<dbReference type="PRINTS" id="PR00986">
    <property type="entry name" value="TRNASYNTHVAL"/>
</dbReference>
<dbReference type="OrthoDB" id="629407at2759"/>
<evidence type="ECO:0000256" key="2">
    <source>
        <dbReference type="ARBA" id="ARBA00013169"/>
    </source>
</evidence>
<evidence type="ECO:0000256" key="6">
    <source>
        <dbReference type="ARBA" id="ARBA00022917"/>
    </source>
</evidence>
<dbReference type="PROSITE" id="PS00178">
    <property type="entry name" value="AA_TRNA_LIGASE_I"/>
    <property type="match status" value="1"/>
</dbReference>
<dbReference type="RefSeq" id="XP_028543298.1">
    <property type="nucleotide sequence ID" value="XM_028687497.1"/>
</dbReference>
<dbReference type="GeneID" id="39747425"/>
<dbReference type="Pfam" id="PF00133">
    <property type="entry name" value="tRNA-synt_1"/>
    <property type="match status" value="1"/>
</dbReference>
<dbReference type="PANTHER" id="PTHR11946">
    <property type="entry name" value="VALYL-TRNA SYNTHETASES"/>
    <property type="match status" value="1"/>
</dbReference>
<dbReference type="GO" id="GO:0005829">
    <property type="term" value="C:cytosol"/>
    <property type="evidence" value="ECO:0007669"/>
    <property type="project" value="TreeGrafter"/>
</dbReference>
<dbReference type="GO" id="GO:0005524">
    <property type="term" value="F:ATP binding"/>
    <property type="evidence" value="ECO:0007669"/>
    <property type="project" value="UniProtKB-KW"/>
</dbReference>
<dbReference type="Gene3D" id="1.10.730.10">
    <property type="entry name" value="Isoleucyl-tRNA Synthetase, Domain 1"/>
    <property type="match status" value="1"/>
</dbReference>
<evidence type="ECO:0000313" key="14">
    <source>
        <dbReference type="Proteomes" id="UP000195521"/>
    </source>
</evidence>
<dbReference type="Proteomes" id="UP000195521">
    <property type="component" value="Unassembled WGS sequence"/>
</dbReference>
<proteinExistence type="inferred from homology"/>
<keyword evidence="10" id="KW-0732">Signal</keyword>
<keyword evidence="6 9" id="KW-0648">Protein biosynthesis</keyword>
<evidence type="ECO:0000256" key="3">
    <source>
        <dbReference type="ARBA" id="ARBA00022598"/>
    </source>
</evidence>
<evidence type="ECO:0000259" key="12">
    <source>
        <dbReference type="Pfam" id="PF08264"/>
    </source>
</evidence>
<gene>
    <name evidence="13" type="ORF">PGO_082750</name>
</gene>
<keyword evidence="7 9" id="KW-0030">Aminoacyl-tRNA synthetase</keyword>
<dbReference type="Pfam" id="PF08264">
    <property type="entry name" value="Anticodon_1"/>
    <property type="match status" value="1"/>
</dbReference>
<accession>A0A1Y1JDU8</accession>
<keyword evidence="5 9" id="KW-0067">ATP-binding</keyword>
<dbReference type="InterPro" id="IPR014729">
    <property type="entry name" value="Rossmann-like_a/b/a_fold"/>
</dbReference>
<evidence type="ECO:0000256" key="8">
    <source>
        <dbReference type="ARBA" id="ARBA00029936"/>
    </source>
</evidence>
<evidence type="ECO:0000256" key="7">
    <source>
        <dbReference type="ARBA" id="ARBA00023146"/>
    </source>
</evidence>
<feature type="domain" description="Methionyl/Valyl/Leucyl/Isoleucyl-tRNA synthetase anticodon-binding" evidence="12">
    <location>
        <begin position="1060"/>
        <end position="1209"/>
    </location>
</feature>
<dbReference type="InterPro" id="IPR002300">
    <property type="entry name" value="aa-tRNA-synth_Ia"/>
</dbReference>
<keyword evidence="14" id="KW-1185">Reference proteome</keyword>
<dbReference type="EC" id="6.1.1.9" evidence="2"/>
<feature type="chain" id="PRO_5013276757" description="valine--tRNA ligase" evidence="10">
    <location>
        <begin position="21"/>
        <end position="1293"/>
    </location>
</feature>
<dbReference type="GO" id="GO:0004832">
    <property type="term" value="F:valine-tRNA ligase activity"/>
    <property type="evidence" value="ECO:0007669"/>
    <property type="project" value="UniProtKB-EC"/>
</dbReference>
<dbReference type="SUPFAM" id="SSF47323">
    <property type="entry name" value="Anticodon-binding domain of a subclass of class I aminoacyl-tRNA synthetases"/>
    <property type="match status" value="1"/>
</dbReference>
<sequence length="1293" mass="152533">MKALLIYLFIVHASMNCISTLKNIKGRVSNGGKRNILNFSPLRIQTNNHINCNPRYRIKRRINANFSKESCVYLLQNIYDKLHSKEGKKRKRKNYPLRYLLHFLERTPHREFVFFKPNKVTCVLRKEKDKKKMISKSYHQGKKKHSNVGLMSEFVKDDIMKRGQGEKESENKRVFMTYANKGCTKNGRDILEALCKKERKSNNLFLNYDFFEKEKDNLLNLEEINDIDKRRRSCIIIPFNLSYLNNIFFHIFQIEQFEMIYNPEVTSRIYAYKKSKEREYLDNFNSSHYANSFILLYPPPNLSGQLHAGHYFNFIQQNIIFLFNKHVLSRYSIPLLGADHGGLSSHEAFSKICESNWSKEKYISEIKSWQEMLKENILTNMQKMNIVVDKNHFYSTMDEDMKTLVTNSFYILYKNNMIVNKFYPLYYCPNLNTIVSKLDLEFSKPEYNIWKVKMRMIDAPDKYKLHSDSKRDSFFEEKNKTCLDDFPTHSYTERPKETNEVKFFEKKSYNFVFLNCACDASGQLPCDASGPLPCDASGPLPCDASQPLPCDAFQPLPDDASQYIHIEIEKLEDLKKIVAILHYSPKKEKNNRNKYVLLPLIRKAVPLIYSNERNAHPLLCNNTVPVEDLFIPVFSSNQKYDNYADFFNLEKDITITNATVGRNQNGRQGRKNSFVKQILENGHAQLVEAEKAAFKSAYYKNNKCILTLQKQWCLKYDKLKKLFFDCPCAKKKGYNNVLPEKYRKYFLDESPAMNNDWILNRQVPYGHPIPLFKYESCEKKEEKNKKFENFICCVYGNTIDHAYNNLVKSNIFEKKEIKKEFLKRDDDVLDNWFSSSLYFLHCLNQMKLDLCHLSHVKHHLIDFIFTGKDILHPWILRSVVLLHYLMGHFNGIQSSDVFKNVQSDVLSESVSKVPSSLGSASSSSSSSCSHVTLLNMVRFHGILKDEKGKKISKSDENATYYESLVEGTNLDQVRLTFSLIDRDTEDIVLDKNKIRKSNKFLRKIWNIGNFIKKKCSFEMYKEMKNWMTNSSEVNFNILKNLKNSSFPRISNIGIFCTYIQIINSVLHEMKNNYNVGRSIHIIHNFVMNTFSKFYLRYHHYLLPWCLNEKNDERIITNFLTIYMFRGILKILYPFIPHITEVLFIQLFLKNEIDKNEKYTPSYFSLPLSSNYDLFKNEEFYPSEEIQLQVQLFSTFVDIYNILLNYKKKNTTTECVFNIFLNNLDTNKFPIEYFKNEEYIFRKFHNMNIFFSSYDQSILGQQHPKEQQHPCYHLFSKNHILYDSTSFTITVHSA</sequence>
<dbReference type="Gene3D" id="3.40.50.620">
    <property type="entry name" value="HUPs"/>
    <property type="match status" value="2"/>
</dbReference>
<reference evidence="14" key="1">
    <citation type="submission" date="2017-04" db="EMBL/GenBank/DDBJ databases">
        <title>Plasmodium gonderi genome.</title>
        <authorList>
            <person name="Arisue N."/>
            <person name="Honma H."/>
            <person name="Kawai S."/>
            <person name="Tougan T."/>
            <person name="Tanabe K."/>
            <person name="Horii T."/>
        </authorList>
    </citation>
    <scope>NUCLEOTIDE SEQUENCE [LARGE SCALE GENOMIC DNA]</scope>
    <source>
        <strain evidence="14">ATCC 30045</strain>
    </source>
</reference>
<evidence type="ECO:0000259" key="11">
    <source>
        <dbReference type="Pfam" id="PF00133"/>
    </source>
</evidence>